<evidence type="ECO:0000313" key="4">
    <source>
        <dbReference type="Proteomes" id="UP000232638"/>
    </source>
</evidence>
<dbReference type="KEGG" id="tsy:THSYN_02715"/>
<gene>
    <name evidence="3" type="ORF">THSYN_02715</name>
</gene>
<reference evidence="3 4" key="1">
    <citation type="submission" date="2017-03" db="EMBL/GenBank/DDBJ databases">
        <title>Complete genome sequence of Candidatus 'Thiodictyon syntrophicum' sp. nov. strain Cad16T, a photolithoautotroph purple sulfur bacterium isolated from an alpine meromictic lake.</title>
        <authorList>
            <person name="Luedin S.M."/>
            <person name="Pothier J.F."/>
            <person name="Danza F."/>
            <person name="Storelli N."/>
            <person name="Wittwer M."/>
            <person name="Tonolla M."/>
        </authorList>
    </citation>
    <scope>NUCLEOTIDE SEQUENCE [LARGE SCALE GENOMIC DNA]</scope>
    <source>
        <strain evidence="3 4">Cad16T</strain>
    </source>
</reference>
<sequence length="96" mass="9843">MMRSLYALPLAALLAAGYPTLSLADETADQCRKMAADEEVAPEDMEDYISECLAVVQSESPDEGAAAMERLDAVAAGAAPAAQPPAPPAPTSAPKP</sequence>
<feature type="region of interest" description="Disordered" evidence="1">
    <location>
        <begin position="76"/>
        <end position="96"/>
    </location>
</feature>
<dbReference type="OrthoDB" id="10004453at2"/>
<protein>
    <submittedName>
        <fullName evidence="3">Uncharacterized protein</fullName>
    </submittedName>
</protein>
<feature type="signal peptide" evidence="2">
    <location>
        <begin position="1"/>
        <end position="24"/>
    </location>
</feature>
<evidence type="ECO:0000256" key="2">
    <source>
        <dbReference type="SAM" id="SignalP"/>
    </source>
</evidence>
<evidence type="ECO:0000256" key="1">
    <source>
        <dbReference type="SAM" id="MobiDB-lite"/>
    </source>
</evidence>
<keyword evidence="2" id="KW-0732">Signal</keyword>
<accession>A0A2K8U322</accession>
<feature type="compositionally biased region" description="Pro residues" evidence="1">
    <location>
        <begin position="82"/>
        <end position="96"/>
    </location>
</feature>
<evidence type="ECO:0000313" key="3">
    <source>
        <dbReference type="EMBL" id="AUB79982.1"/>
    </source>
</evidence>
<keyword evidence="4" id="KW-1185">Reference proteome</keyword>
<proteinExistence type="predicted"/>
<name>A0A2K8U322_9GAMM</name>
<dbReference type="RefSeq" id="WP_100917793.1">
    <property type="nucleotide sequence ID" value="NZ_CP020370.1"/>
</dbReference>
<dbReference type="Proteomes" id="UP000232638">
    <property type="component" value="Chromosome"/>
</dbReference>
<feature type="chain" id="PRO_5014991905" evidence="2">
    <location>
        <begin position="25"/>
        <end position="96"/>
    </location>
</feature>
<organism evidence="3 4">
    <name type="scientific">Candidatus Thiodictyon syntrophicum</name>
    <dbReference type="NCBI Taxonomy" id="1166950"/>
    <lineage>
        <taxon>Bacteria</taxon>
        <taxon>Pseudomonadati</taxon>
        <taxon>Pseudomonadota</taxon>
        <taxon>Gammaproteobacteria</taxon>
        <taxon>Chromatiales</taxon>
        <taxon>Chromatiaceae</taxon>
        <taxon>Thiodictyon</taxon>
    </lineage>
</organism>
<dbReference type="AlphaFoldDB" id="A0A2K8U322"/>
<dbReference type="EMBL" id="CP020370">
    <property type="protein sequence ID" value="AUB79982.1"/>
    <property type="molecule type" value="Genomic_DNA"/>
</dbReference>